<name>A0A173LY75_9MICO</name>
<evidence type="ECO:0000259" key="3">
    <source>
        <dbReference type="Pfam" id="PF02557"/>
    </source>
</evidence>
<evidence type="ECO:0000313" key="4">
    <source>
        <dbReference type="EMBL" id="BAU99850.1"/>
    </source>
</evidence>
<dbReference type="Proteomes" id="UP000243847">
    <property type="component" value="Chromosome sequence1"/>
</dbReference>
<dbReference type="InterPro" id="IPR058193">
    <property type="entry name" value="VanY/YodJ_core_dom"/>
</dbReference>
<feature type="domain" description="D-alanyl-D-alanine carboxypeptidase-like core" evidence="3">
    <location>
        <begin position="101"/>
        <end position="226"/>
    </location>
</feature>
<dbReference type="InterPro" id="IPR052179">
    <property type="entry name" value="DD-CPase-like"/>
</dbReference>
<evidence type="ECO:0000256" key="1">
    <source>
        <dbReference type="SAM" id="MobiDB-lite"/>
    </source>
</evidence>
<proteinExistence type="predicted"/>
<dbReference type="GeneID" id="80452500"/>
<feature type="compositionally biased region" description="Low complexity" evidence="1">
    <location>
        <begin position="34"/>
        <end position="45"/>
    </location>
</feature>
<feature type="chain" id="PRO_5038945274" description="D-alanyl-D-alanine carboxypeptidase-like core domain-containing protein" evidence="2">
    <location>
        <begin position="25"/>
        <end position="254"/>
    </location>
</feature>
<protein>
    <recommendedName>
        <fullName evidence="3">D-alanyl-D-alanine carboxypeptidase-like core domain-containing protein</fullName>
    </recommendedName>
</protein>
<sequence>MMRRTTALSSVLIASVFLGGCATGSVDIATSTPTATQTATASPAATPTPTPKPARTPFFNIDDPNSITVVVNKHRPLNPSNFESPDMSVPTALSNPYSRPLRTEAAQALDRMATDAAAAGIQLSVASAYRSYDTQVATYNGFVARDGQAQADTYSARPGHSEHQTGLAVDLNDGGPCQVDVCFADTAAGQWLAANSWQYGFIVRYPNGYDSITGYQYEPWHFRYVGTRVSTAMHNLKIPTLEQFFNLEPAPSYY</sequence>
<dbReference type="EMBL" id="AP017457">
    <property type="protein sequence ID" value="BAU99850.1"/>
    <property type="molecule type" value="Genomic_DNA"/>
</dbReference>
<dbReference type="PROSITE" id="PS51257">
    <property type="entry name" value="PROKAR_LIPOPROTEIN"/>
    <property type="match status" value="1"/>
</dbReference>
<dbReference type="AlphaFoldDB" id="A0A173LY75"/>
<dbReference type="RefSeq" id="WP_096382743.1">
    <property type="nucleotide sequence ID" value="NZ_AP017457.1"/>
</dbReference>
<gene>
    <name evidence="4" type="ORF">AUMI_113080</name>
</gene>
<accession>A0A173LY75</accession>
<dbReference type="Pfam" id="PF02557">
    <property type="entry name" value="VanY"/>
    <property type="match status" value="1"/>
</dbReference>
<dbReference type="PANTHER" id="PTHR34385">
    <property type="entry name" value="D-ALANYL-D-ALANINE CARBOXYPEPTIDASE"/>
    <property type="match status" value="1"/>
</dbReference>
<evidence type="ECO:0000313" key="5">
    <source>
        <dbReference type="Proteomes" id="UP000243847"/>
    </source>
</evidence>
<dbReference type="GO" id="GO:0008233">
    <property type="term" value="F:peptidase activity"/>
    <property type="evidence" value="ECO:0007669"/>
    <property type="project" value="InterPro"/>
</dbReference>
<dbReference type="SUPFAM" id="SSF55166">
    <property type="entry name" value="Hedgehog/DD-peptidase"/>
    <property type="match status" value="1"/>
</dbReference>
<organism evidence="4 5">
    <name type="scientific">Aurantimicrobium minutum</name>
    <dbReference type="NCBI Taxonomy" id="708131"/>
    <lineage>
        <taxon>Bacteria</taxon>
        <taxon>Bacillati</taxon>
        <taxon>Actinomycetota</taxon>
        <taxon>Actinomycetes</taxon>
        <taxon>Micrococcales</taxon>
        <taxon>Microbacteriaceae</taxon>
        <taxon>Aurantimicrobium</taxon>
    </lineage>
</organism>
<dbReference type="PANTHER" id="PTHR34385:SF1">
    <property type="entry name" value="PEPTIDOGLYCAN L-ALANYL-D-GLUTAMATE ENDOPEPTIDASE CWLK"/>
    <property type="match status" value="1"/>
</dbReference>
<feature type="signal peptide" evidence="2">
    <location>
        <begin position="1"/>
        <end position="24"/>
    </location>
</feature>
<keyword evidence="2" id="KW-0732">Signal</keyword>
<dbReference type="Gene3D" id="3.30.1380.10">
    <property type="match status" value="1"/>
</dbReference>
<dbReference type="KEGG" id="amin:AUMI_113080"/>
<dbReference type="CDD" id="cd14852">
    <property type="entry name" value="LD-carboxypeptidase"/>
    <property type="match status" value="1"/>
</dbReference>
<evidence type="ECO:0000256" key="2">
    <source>
        <dbReference type="SAM" id="SignalP"/>
    </source>
</evidence>
<reference evidence="4 5" key="1">
    <citation type="journal article" date="2016" name="Genome Announc.">
        <title>Complete Genome Sequence of Aurantimicrobium minutum Type Strain KNCT, a Planktonic Ultramicrobacterium Isolated from River Water.</title>
        <authorList>
            <person name="Nakai R."/>
            <person name="Fujisawa T."/>
            <person name="Nakamura Y."/>
            <person name="Nishide H."/>
            <person name="Uchiyama I."/>
            <person name="Baba T."/>
            <person name="Toyoda A."/>
            <person name="Fujiyama A."/>
            <person name="Naganuma T."/>
            <person name="Niki H."/>
        </authorList>
    </citation>
    <scope>NUCLEOTIDE SEQUENCE [LARGE SCALE GENOMIC DNA]</scope>
    <source>
        <strain evidence="4 5">KNC</strain>
    </source>
</reference>
<feature type="region of interest" description="Disordered" evidence="1">
    <location>
        <begin position="34"/>
        <end position="58"/>
    </location>
</feature>
<dbReference type="GO" id="GO:0006508">
    <property type="term" value="P:proteolysis"/>
    <property type="evidence" value="ECO:0007669"/>
    <property type="project" value="InterPro"/>
</dbReference>
<dbReference type="InterPro" id="IPR003709">
    <property type="entry name" value="VanY-like_core_dom"/>
</dbReference>
<dbReference type="InterPro" id="IPR009045">
    <property type="entry name" value="Zn_M74/Hedgehog-like"/>
</dbReference>
<dbReference type="OrthoDB" id="9792074at2"/>